<feature type="domain" description="DUF6286" evidence="2">
    <location>
        <begin position="67"/>
        <end position="166"/>
    </location>
</feature>
<dbReference type="RefSeq" id="WP_203860561.1">
    <property type="nucleotide sequence ID" value="NZ_BAAAZQ010000009.1"/>
</dbReference>
<gene>
    <name evidence="3" type="ORF">Pma05_57340</name>
</gene>
<dbReference type="InterPro" id="IPR046253">
    <property type="entry name" value="DUF6286"/>
</dbReference>
<keyword evidence="1" id="KW-0812">Transmembrane</keyword>
<evidence type="ECO:0000313" key="4">
    <source>
        <dbReference type="Proteomes" id="UP000621500"/>
    </source>
</evidence>
<comment type="caution">
    <text evidence="3">The sequence shown here is derived from an EMBL/GenBank/DDBJ whole genome shotgun (WGS) entry which is preliminary data.</text>
</comment>
<keyword evidence="4" id="KW-1185">Reference proteome</keyword>
<evidence type="ECO:0000259" key="2">
    <source>
        <dbReference type="Pfam" id="PF19803"/>
    </source>
</evidence>
<name>A0ABQ4EX04_9ACTN</name>
<protein>
    <recommendedName>
        <fullName evidence="2">DUF6286 domain-containing protein</fullName>
    </recommendedName>
</protein>
<organism evidence="3 4">
    <name type="scientific">Plantactinospora mayteni</name>
    <dbReference type="NCBI Taxonomy" id="566021"/>
    <lineage>
        <taxon>Bacteria</taxon>
        <taxon>Bacillati</taxon>
        <taxon>Actinomycetota</taxon>
        <taxon>Actinomycetes</taxon>
        <taxon>Micromonosporales</taxon>
        <taxon>Micromonosporaceae</taxon>
        <taxon>Plantactinospora</taxon>
    </lineage>
</organism>
<reference evidence="3 4" key="1">
    <citation type="submission" date="2021-01" db="EMBL/GenBank/DDBJ databases">
        <title>Whole genome shotgun sequence of Plantactinospora mayteni NBRC 109088.</title>
        <authorList>
            <person name="Komaki H."/>
            <person name="Tamura T."/>
        </authorList>
    </citation>
    <scope>NUCLEOTIDE SEQUENCE [LARGE SCALE GENOMIC DNA]</scope>
    <source>
        <strain evidence="3 4">NBRC 109088</strain>
    </source>
</reference>
<evidence type="ECO:0000313" key="3">
    <source>
        <dbReference type="EMBL" id="GIG99161.1"/>
    </source>
</evidence>
<accession>A0ABQ4EX04</accession>
<dbReference type="Proteomes" id="UP000621500">
    <property type="component" value="Unassembled WGS sequence"/>
</dbReference>
<keyword evidence="1" id="KW-1133">Transmembrane helix</keyword>
<proteinExistence type="predicted"/>
<keyword evidence="1" id="KW-0472">Membrane</keyword>
<evidence type="ECO:0000256" key="1">
    <source>
        <dbReference type="SAM" id="Phobius"/>
    </source>
</evidence>
<sequence>MRLVNRLAALLLGCALLGGGLLLIVEVFAVALGRESVVVDRAAWYRTLTGTRLEDPWVRAGIVAVGVLGLLILWGQLVRWKPNRLPTRLADGWHLQRRSVERQLATAANAVPGVDSASARVRREGLGWRTRIRAVGDATVGQAVESTIRRELERLGASPHDHVGVQMVRSGSRPRADVPRVEG</sequence>
<dbReference type="EMBL" id="BONX01000041">
    <property type="protein sequence ID" value="GIG99161.1"/>
    <property type="molecule type" value="Genomic_DNA"/>
</dbReference>
<feature type="transmembrane region" description="Helical" evidence="1">
    <location>
        <begin position="57"/>
        <end position="78"/>
    </location>
</feature>
<dbReference type="Pfam" id="PF19803">
    <property type="entry name" value="DUF6286"/>
    <property type="match status" value="1"/>
</dbReference>